<dbReference type="KEGG" id="hdf:AArcSl_3279"/>
<dbReference type="Gene3D" id="2.170.16.10">
    <property type="entry name" value="Hedgehog/Intein (Hint) domain"/>
    <property type="match status" value="2"/>
</dbReference>
<keyword evidence="1" id="KW-0068">Autocatalytic cleavage</keyword>
<gene>
    <name evidence="4" type="ORF">AArcSl_3279</name>
</gene>
<dbReference type="Gene3D" id="3.40.50.300">
    <property type="entry name" value="P-loop containing nucleotide triphosphate hydrolases"/>
    <property type="match status" value="1"/>
</dbReference>
<dbReference type="GO" id="GO:0016539">
    <property type="term" value="P:intein-mediated protein splicing"/>
    <property type="evidence" value="ECO:0007669"/>
    <property type="project" value="InterPro"/>
</dbReference>
<accession>A0A343TP62</accession>
<dbReference type="NCBIfam" id="TIGR01445">
    <property type="entry name" value="intein_Nterm"/>
    <property type="match status" value="1"/>
</dbReference>
<dbReference type="InterPro" id="IPR036844">
    <property type="entry name" value="Hint_dom_sf"/>
</dbReference>
<keyword evidence="5" id="KW-1185">Reference proteome</keyword>
<dbReference type="NCBIfam" id="TIGR01443">
    <property type="entry name" value="intein_Cterm"/>
    <property type="match status" value="1"/>
</dbReference>
<feature type="domain" description="DOD-type homing endonuclease" evidence="3">
    <location>
        <begin position="268"/>
        <end position="350"/>
    </location>
</feature>
<dbReference type="SMART" id="SM00306">
    <property type="entry name" value="HintN"/>
    <property type="match status" value="1"/>
</dbReference>
<dbReference type="PROSITE" id="PS50817">
    <property type="entry name" value="INTEIN_N_TER"/>
    <property type="match status" value="1"/>
</dbReference>
<dbReference type="CDD" id="cd00880">
    <property type="entry name" value="Era_like"/>
    <property type="match status" value="1"/>
</dbReference>
<dbReference type="InterPro" id="IPR027434">
    <property type="entry name" value="Homing_endonucl"/>
</dbReference>
<dbReference type="GO" id="GO:0004519">
    <property type="term" value="F:endonuclease activity"/>
    <property type="evidence" value="ECO:0007669"/>
    <property type="project" value="InterPro"/>
</dbReference>
<dbReference type="InterPro" id="IPR030934">
    <property type="entry name" value="Intein_C"/>
</dbReference>
<dbReference type="InterPro" id="IPR006141">
    <property type="entry name" value="Intein_N"/>
</dbReference>
<dbReference type="SUPFAM" id="SSF51294">
    <property type="entry name" value="Hedgehog/intein (Hint) domain"/>
    <property type="match status" value="1"/>
</dbReference>
<proteinExistence type="predicted"/>
<evidence type="ECO:0000259" key="3">
    <source>
        <dbReference type="PROSITE" id="PS50819"/>
    </source>
</evidence>
<keyword evidence="2" id="KW-0651">Protein splicing</keyword>
<dbReference type="SUPFAM" id="SSF55608">
    <property type="entry name" value="Homing endonucleases"/>
    <property type="match status" value="1"/>
</dbReference>
<dbReference type="PROSITE" id="PS50818">
    <property type="entry name" value="INTEIN_C_TER"/>
    <property type="match status" value="1"/>
</dbReference>
<evidence type="ECO:0000256" key="2">
    <source>
        <dbReference type="ARBA" id="ARBA00023000"/>
    </source>
</evidence>
<dbReference type="SUPFAM" id="SSF52540">
    <property type="entry name" value="P-loop containing nucleoside triphosphate hydrolases"/>
    <property type="match status" value="1"/>
</dbReference>
<dbReference type="InterPro" id="IPR004860">
    <property type="entry name" value="LAGLIDADG_dom"/>
</dbReference>
<dbReference type="InterPro" id="IPR004042">
    <property type="entry name" value="Intein_endonuc_central"/>
</dbReference>
<dbReference type="OrthoDB" id="311119at2157"/>
<dbReference type="Pfam" id="PF14528">
    <property type="entry name" value="LAGLIDADG_3"/>
    <property type="match status" value="1"/>
</dbReference>
<dbReference type="InterPro" id="IPR006073">
    <property type="entry name" value="GTP-bd"/>
</dbReference>
<dbReference type="PRINTS" id="PR00379">
    <property type="entry name" value="INTEIN"/>
</dbReference>
<evidence type="ECO:0000256" key="1">
    <source>
        <dbReference type="ARBA" id="ARBA00022813"/>
    </source>
</evidence>
<dbReference type="SMART" id="SM00305">
    <property type="entry name" value="HintC"/>
    <property type="match status" value="1"/>
</dbReference>
<dbReference type="Gene3D" id="3.10.28.10">
    <property type="entry name" value="Homing endonucleases"/>
    <property type="match status" value="1"/>
</dbReference>
<sequence length="687" mass="77691">MGLITNLKDSITRAADRLFSESEPKRIGIYGPPNAGKCLAANEEILLADGTYRKISDVFDSVASEIPDANDVSDEPHETWLECGDRDEIDLRIPALSEDLESTVGNVTHVFRQRYRGPMYKVETRMGREVTVSPEHPFVSITKNGIEKLSAEEVSEGTSVALLSSYSISGGVRSQLPQNPNLRVDGGCVTYRSKYHNPASITSRGIDPDIARFIALTLSEAQHDERFVAFSNENDDLRTEYQQYLTQFGLDAKEYEYENKTPVVRANSRSLIEHLKRLDCPPAGSSDKYVPKSILTASDHTVRAFLRGIFDCEGSVQGADGSSRGRYVTMSSASRELLVGIQILLLRFGIVGKIRKKPHDDSTYYELVIGRSEQHRLFRRFIGFDIDYKKEQLDRLCEAESNANIHTLPIMPLLEGSREELGMTQQEFYGDNKHVARMRRRNRITVDRIKDMATWLPEGDKTRLIHRLADNDVYWDEIVSIEQIDYDGYIYDLTVADHHTFTTRDGLVVHNTTLANRIARDWTGDAVGPESHIPHETRRARRKEGVEIERNGRTVTIDIVDTPGVTTKVDYKEFLDHDMEKDDAVRRSREATEGVAEAMHWLREDVDGVIYVLDSTEDPFTQVNTMLVGIIESQDLPVLILANKTDLEESQIQRVANAFPQHETIPLSALEGSNMDEVYDKIAEKFG</sequence>
<dbReference type="EMBL" id="CP025066">
    <property type="protein sequence ID" value="AUX10884.1"/>
    <property type="molecule type" value="Genomic_DNA"/>
</dbReference>
<protein>
    <submittedName>
        <fullName evidence="4">GTP-binding protein</fullName>
    </submittedName>
</protein>
<organism evidence="4 5">
    <name type="scientific">Halalkaliarchaeum desulfuricum</name>
    <dbReference type="NCBI Taxonomy" id="2055893"/>
    <lineage>
        <taxon>Archaea</taxon>
        <taxon>Methanobacteriati</taxon>
        <taxon>Methanobacteriota</taxon>
        <taxon>Stenosarchaea group</taxon>
        <taxon>Halobacteria</taxon>
        <taxon>Halobacteriales</taxon>
        <taxon>Haloferacaceae</taxon>
        <taxon>Halalkaliarchaeum</taxon>
    </lineage>
</organism>
<dbReference type="GO" id="GO:0005525">
    <property type="term" value="F:GTP binding"/>
    <property type="evidence" value="ECO:0007669"/>
    <property type="project" value="InterPro"/>
</dbReference>
<dbReference type="Pfam" id="PF01926">
    <property type="entry name" value="MMR_HSR1"/>
    <property type="match status" value="1"/>
</dbReference>
<dbReference type="InterPro" id="IPR003587">
    <property type="entry name" value="Hint_dom_N"/>
</dbReference>
<dbReference type="InterPro" id="IPR006142">
    <property type="entry name" value="INTEIN"/>
</dbReference>
<evidence type="ECO:0000313" key="4">
    <source>
        <dbReference type="EMBL" id="AUX10884.1"/>
    </source>
</evidence>
<dbReference type="Pfam" id="PF14890">
    <property type="entry name" value="Intein_splicing"/>
    <property type="match status" value="1"/>
</dbReference>
<dbReference type="InterPro" id="IPR027417">
    <property type="entry name" value="P-loop_NTPase"/>
</dbReference>
<dbReference type="InterPro" id="IPR003586">
    <property type="entry name" value="Hint_dom_C"/>
</dbReference>
<reference evidence="5" key="1">
    <citation type="submission" date="2017-11" db="EMBL/GenBank/DDBJ databases">
        <title>Phenotypic and genomic properties of facultatively anaerobic sulfur-reducing natronoarchaea from hypersaline soda lakes.</title>
        <authorList>
            <person name="Sorokin D.Y."/>
            <person name="Kublanov I.V."/>
            <person name="Roman P."/>
            <person name="Sinninghe Damste J.S."/>
            <person name="Golyshin P.N."/>
            <person name="Rojo D."/>
            <person name="Ciordia S."/>
            <person name="Mena M.D.C."/>
            <person name="Ferrer M."/>
            <person name="Messina E."/>
            <person name="Smedile F."/>
            <person name="La Spada G."/>
            <person name="La Cono V."/>
            <person name="Yakimov M.M."/>
        </authorList>
    </citation>
    <scope>NUCLEOTIDE SEQUENCE [LARGE SCALE GENOMIC DNA]</scope>
    <source>
        <strain evidence="5">AArc-Sl</strain>
    </source>
</reference>
<dbReference type="PROSITE" id="PS50819">
    <property type="entry name" value="INTEIN_ENDONUCLEASE"/>
    <property type="match status" value="1"/>
</dbReference>
<dbReference type="CDD" id="cd00081">
    <property type="entry name" value="Hint"/>
    <property type="match status" value="2"/>
</dbReference>
<evidence type="ECO:0000313" key="5">
    <source>
        <dbReference type="Proteomes" id="UP000263012"/>
    </source>
</evidence>
<dbReference type="AlphaFoldDB" id="A0A343TP62"/>
<name>A0A343TP62_9EURY</name>
<dbReference type="Proteomes" id="UP000263012">
    <property type="component" value="Chromosome"/>
</dbReference>